<dbReference type="SMART" id="SM01008">
    <property type="entry name" value="Ald_Xan_dh_C"/>
    <property type="match status" value="1"/>
</dbReference>
<dbReference type="PANTHER" id="PTHR11908">
    <property type="entry name" value="XANTHINE DEHYDROGENASE"/>
    <property type="match status" value="1"/>
</dbReference>
<dbReference type="Pfam" id="PF20256">
    <property type="entry name" value="MoCoBD_2"/>
    <property type="match status" value="1"/>
</dbReference>
<keyword evidence="5" id="KW-1185">Reference proteome</keyword>
<dbReference type="InterPro" id="IPR008274">
    <property type="entry name" value="AldOxase/xan_DH_MoCoBD1"/>
</dbReference>
<organism evidence="4 5">
    <name type="scientific">Acuticoccus mangrovi</name>
    <dbReference type="NCBI Taxonomy" id="2796142"/>
    <lineage>
        <taxon>Bacteria</taxon>
        <taxon>Pseudomonadati</taxon>
        <taxon>Pseudomonadota</taxon>
        <taxon>Alphaproteobacteria</taxon>
        <taxon>Hyphomicrobiales</taxon>
        <taxon>Amorphaceae</taxon>
        <taxon>Acuticoccus</taxon>
    </lineage>
</organism>
<protein>
    <submittedName>
        <fullName evidence="4">Xanthine dehydrogenase family protein</fullName>
    </submittedName>
</protein>
<accession>A0A934IGW6</accession>
<evidence type="ECO:0000259" key="3">
    <source>
        <dbReference type="SMART" id="SM01008"/>
    </source>
</evidence>
<evidence type="ECO:0000256" key="2">
    <source>
        <dbReference type="ARBA" id="ARBA00023002"/>
    </source>
</evidence>
<evidence type="ECO:0000256" key="1">
    <source>
        <dbReference type="ARBA" id="ARBA00022505"/>
    </source>
</evidence>
<dbReference type="SUPFAM" id="SSF54665">
    <property type="entry name" value="CO dehydrogenase molybdoprotein N-domain-like"/>
    <property type="match status" value="1"/>
</dbReference>
<dbReference type="InterPro" id="IPR016208">
    <property type="entry name" value="Ald_Oxase/xanthine_DH-like"/>
</dbReference>
<dbReference type="Gene3D" id="3.90.1170.50">
    <property type="entry name" value="Aldehyde oxidase/xanthine dehydrogenase, a/b hammerhead"/>
    <property type="match status" value="1"/>
</dbReference>
<dbReference type="Pfam" id="PF02738">
    <property type="entry name" value="MoCoBD_1"/>
    <property type="match status" value="1"/>
</dbReference>
<dbReference type="PANTHER" id="PTHR11908:SF132">
    <property type="entry name" value="ALDEHYDE OXIDASE 1-RELATED"/>
    <property type="match status" value="1"/>
</dbReference>
<evidence type="ECO:0000313" key="5">
    <source>
        <dbReference type="Proteomes" id="UP000609531"/>
    </source>
</evidence>
<dbReference type="InterPro" id="IPR036856">
    <property type="entry name" value="Ald_Oxase/Xan_DH_a/b_sf"/>
</dbReference>
<proteinExistence type="predicted"/>
<gene>
    <name evidence="4" type="ORF">JCR33_03660</name>
</gene>
<dbReference type="InterPro" id="IPR046867">
    <property type="entry name" value="AldOxase/xan_DH_MoCoBD2"/>
</dbReference>
<reference evidence="4" key="1">
    <citation type="submission" date="2020-12" db="EMBL/GenBank/DDBJ databases">
        <title>Bacterial taxonomy.</title>
        <authorList>
            <person name="Pan X."/>
        </authorList>
    </citation>
    <scope>NUCLEOTIDE SEQUENCE</scope>
    <source>
        <strain evidence="4">B2012</strain>
    </source>
</reference>
<dbReference type="Pfam" id="PF01315">
    <property type="entry name" value="Ald_Xan_dh_C"/>
    <property type="match status" value="1"/>
</dbReference>
<dbReference type="GO" id="GO:0016491">
    <property type="term" value="F:oxidoreductase activity"/>
    <property type="evidence" value="ECO:0007669"/>
    <property type="project" value="UniProtKB-KW"/>
</dbReference>
<dbReference type="InterPro" id="IPR037165">
    <property type="entry name" value="AldOxase/xan_DH_Mopterin-bd_sf"/>
</dbReference>
<dbReference type="RefSeq" id="WP_198880664.1">
    <property type="nucleotide sequence ID" value="NZ_JAEKJA010000002.1"/>
</dbReference>
<keyword evidence="1" id="KW-0500">Molybdenum</keyword>
<dbReference type="Proteomes" id="UP000609531">
    <property type="component" value="Unassembled WGS sequence"/>
</dbReference>
<comment type="caution">
    <text evidence="4">The sequence shown here is derived from an EMBL/GenBank/DDBJ whole genome shotgun (WGS) entry which is preliminary data.</text>
</comment>
<dbReference type="InterPro" id="IPR000674">
    <property type="entry name" value="Ald_Oxase/Xan_DH_a/b"/>
</dbReference>
<feature type="domain" description="Aldehyde oxidase/xanthine dehydrogenase a/b hammerhead" evidence="3">
    <location>
        <begin position="25"/>
        <end position="140"/>
    </location>
</feature>
<name>A0A934IGW6_9HYPH</name>
<sequence length="787" mass="81381">MTEPVTIDAPVGVPLPTARSARLVNGAGRFVADARPAGGLEVAFVRSAHASARILSIDAAAARAMPGVAAVLTAADLAPILKSFRGTHGAFPDLVAPRQTALAADIVRWSGEPVALVLAASRAVAEDAAELVEIDYDPLPAVADPRAAVAEGAPAIHPEAPDNVALTLIHEKGDVDAAFAQAAHVAELAFSFGRVTGVPLETRGIVATYEAGERRLTVSMSHQCPHQMNVEFAGLLGLDVEKVRVSCLDVGGGFGVKQQLYGDELAVCAAAMLTGRPVRFIADRLESMVSDIHAREHVVTGRIAVDGEGRILAFDIDDLFAIGAYSQYPRSSAGEIRSVIGLAGAPYRFCAMRGRARVVFQNKPPSGHYRGVGHPIGCAVTEGLVDAGAAAAGIDPLEFRRINLLTAADLPYASPNGTTFPRLTFPQCLDALEKAVDLPAVHRDVAAGRAEGRCLGLGIVAFVEQTSRGSGFYGDGGVAVSSRDSCTIRLEPTGGLRCLSSVTEQGQGSEMGVTQIVAAAVGVPLERVEVVTGDTAATAQGGGTWGSRCLAIGGEAAWHAGRKLRTEILELAGSLLQADPATLRLMDGAIHDASGARMSLADLAVTAHYRPHAFGGRHPQLVQSADYSPLDGPFRAGSGFQLSLVEVDVELGSVKLLRHVVVHEAGRIVNPLLADEQIRGAVAQGLGSALFEELTFDAEGQPLATTLADYRLPEASDLPDIEVVHAKAPPIPGSALGAAGLGEAGTVGAAAAVFNAVNDALAPYGGRVSAMPLTMGRILAGLGRVKG</sequence>
<dbReference type="EMBL" id="JAEKJA010000002">
    <property type="protein sequence ID" value="MBJ3774766.1"/>
    <property type="molecule type" value="Genomic_DNA"/>
</dbReference>
<dbReference type="AlphaFoldDB" id="A0A934IGW6"/>
<dbReference type="Gene3D" id="3.30.365.10">
    <property type="entry name" value="Aldehyde oxidase/xanthine dehydrogenase, molybdopterin binding domain"/>
    <property type="match status" value="4"/>
</dbReference>
<evidence type="ECO:0000313" key="4">
    <source>
        <dbReference type="EMBL" id="MBJ3774766.1"/>
    </source>
</evidence>
<dbReference type="GO" id="GO:0005506">
    <property type="term" value="F:iron ion binding"/>
    <property type="evidence" value="ECO:0007669"/>
    <property type="project" value="InterPro"/>
</dbReference>
<dbReference type="SUPFAM" id="SSF56003">
    <property type="entry name" value="Molybdenum cofactor-binding domain"/>
    <property type="match status" value="1"/>
</dbReference>
<keyword evidence="2" id="KW-0560">Oxidoreductase</keyword>